<evidence type="ECO:0000256" key="7">
    <source>
        <dbReference type="SAM" id="MobiDB-lite"/>
    </source>
</evidence>
<gene>
    <name evidence="10" type="ORF">DICPUDRAFT_86165</name>
</gene>
<dbReference type="InterPro" id="IPR050384">
    <property type="entry name" value="Endophilin_SH3RF"/>
</dbReference>
<feature type="domain" description="CS" evidence="9">
    <location>
        <begin position="1"/>
        <end position="82"/>
    </location>
</feature>
<accession>F0Z9Y7</accession>
<dbReference type="OrthoDB" id="19092at2759"/>
<dbReference type="GeneID" id="10510164"/>
<protein>
    <recommendedName>
        <fullName evidence="2">glutaminase</fullName>
        <ecNumber evidence="2">3.5.1.2</ecNumber>
    </recommendedName>
</protein>
<keyword evidence="4" id="KW-0378">Hydrolase</keyword>
<dbReference type="SUPFAM" id="SSF50044">
    <property type="entry name" value="SH3-domain"/>
    <property type="match status" value="2"/>
</dbReference>
<evidence type="ECO:0000256" key="4">
    <source>
        <dbReference type="ARBA" id="ARBA00022801"/>
    </source>
</evidence>
<evidence type="ECO:0000256" key="2">
    <source>
        <dbReference type="ARBA" id="ARBA00012918"/>
    </source>
</evidence>
<dbReference type="eggNOG" id="KOG0506">
    <property type="taxonomic scope" value="Eukaryota"/>
</dbReference>
<dbReference type="CDD" id="cd00174">
    <property type="entry name" value="SH3"/>
    <property type="match status" value="2"/>
</dbReference>
<evidence type="ECO:0000259" key="9">
    <source>
        <dbReference type="PROSITE" id="PS51203"/>
    </source>
</evidence>
<feature type="compositionally biased region" description="Low complexity" evidence="7">
    <location>
        <begin position="757"/>
        <end position="779"/>
    </location>
</feature>
<dbReference type="GO" id="GO:0004359">
    <property type="term" value="F:glutaminase activity"/>
    <property type="evidence" value="ECO:0007669"/>
    <property type="project" value="UniProtKB-EC"/>
</dbReference>
<feature type="compositionally biased region" description="Basic and acidic residues" evidence="7">
    <location>
        <begin position="403"/>
        <end position="426"/>
    </location>
</feature>
<dbReference type="Pfam" id="PF04969">
    <property type="entry name" value="CS"/>
    <property type="match status" value="1"/>
</dbReference>
<name>F0Z9Y7_DICPU</name>
<feature type="compositionally biased region" description="Low complexity" evidence="7">
    <location>
        <begin position="723"/>
        <end position="741"/>
    </location>
</feature>
<dbReference type="CDD" id="cd06467">
    <property type="entry name" value="p23_NUDC_like"/>
    <property type="match status" value="1"/>
</dbReference>
<dbReference type="InterPro" id="IPR007052">
    <property type="entry name" value="CS_dom"/>
</dbReference>
<dbReference type="InterPro" id="IPR015868">
    <property type="entry name" value="Glutaminase"/>
</dbReference>
<dbReference type="AlphaFoldDB" id="F0Z9Y7"/>
<feature type="region of interest" description="Disordered" evidence="7">
    <location>
        <begin position="208"/>
        <end position="316"/>
    </location>
</feature>
<dbReference type="eggNOG" id="KOG4348">
    <property type="taxonomic scope" value="Eukaryota"/>
</dbReference>
<dbReference type="EMBL" id="GL870961">
    <property type="protein sequence ID" value="EGC39233.1"/>
    <property type="molecule type" value="Genomic_DNA"/>
</dbReference>
<dbReference type="RefSeq" id="XP_003284260.1">
    <property type="nucleotide sequence ID" value="XM_003284212.1"/>
</dbReference>
<evidence type="ECO:0000313" key="10">
    <source>
        <dbReference type="EMBL" id="EGC39233.1"/>
    </source>
</evidence>
<dbReference type="Gene3D" id="2.60.40.790">
    <property type="match status" value="1"/>
</dbReference>
<dbReference type="OMA" id="GWWEGSK"/>
<dbReference type="Gene3D" id="2.30.30.40">
    <property type="entry name" value="SH3 Domains"/>
    <property type="match status" value="2"/>
</dbReference>
<feature type="compositionally biased region" description="Low complexity" evidence="7">
    <location>
        <begin position="247"/>
        <end position="277"/>
    </location>
</feature>
<organism evidence="10 11">
    <name type="scientific">Dictyostelium purpureum</name>
    <name type="common">Slime mold</name>
    <dbReference type="NCBI Taxonomy" id="5786"/>
    <lineage>
        <taxon>Eukaryota</taxon>
        <taxon>Amoebozoa</taxon>
        <taxon>Evosea</taxon>
        <taxon>Eumycetozoa</taxon>
        <taxon>Dictyostelia</taxon>
        <taxon>Dictyosteliales</taxon>
        <taxon>Dictyosteliaceae</taxon>
        <taxon>Dictyostelium</taxon>
    </lineage>
</organism>
<dbReference type="InParanoid" id="F0Z9Y7"/>
<keyword evidence="11" id="KW-1185">Reference proteome</keyword>
<dbReference type="InterPro" id="IPR008978">
    <property type="entry name" value="HSP20-like_chaperone"/>
</dbReference>
<comment type="similarity">
    <text evidence="1">Belongs to the glutaminase family.</text>
</comment>
<dbReference type="PANTHER" id="PTHR14167:SF98">
    <property type="entry name" value="GLUTAMINASE"/>
    <property type="match status" value="1"/>
</dbReference>
<reference evidence="11" key="1">
    <citation type="journal article" date="2011" name="Genome Biol.">
        <title>Comparative genomics of the social amoebae Dictyostelium discoideum and Dictyostelium purpureum.</title>
        <authorList>
            <consortium name="US DOE Joint Genome Institute (JGI-PGF)"/>
            <person name="Sucgang R."/>
            <person name="Kuo A."/>
            <person name="Tian X."/>
            <person name="Salerno W."/>
            <person name="Parikh A."/>
            <person name="Feasley C.L."/>
            <person name="Dalin E."/>
            <person name="Tu H."/>
            <person name="Huang E."/>
            <person name="Barry K."/>
            <person name="Lindquist E."/>
            <person name="Shapiro H."/>
            <person name="Bruce D."/>
            <person name="Schmutz J."/>
            <person name="Salamov A."/>
            <person name="Fey P."/>
            <person name="Gaudet P."/>
            <person name="Anjard C."/>
            <person name="Babu M.M."/>
            <person name="Basu S."/>
            <person name="Bushmanova Y."/>
            <person name="van der Wel H."/>
            <person name="Katoh-Kurasawa M."/>
            <person name="Dinh C."/>
            <person name="Coutinho P.M."/>
            <person name="Saito T."/>
            <person name="Elias M."/>
            <person name="Schaap P."/>
            <person name="Kay R.R."/>
            <person name="Henrissat B."/>
            <person name="Eichinger L."/>
            <person name="Rivero F."/>
            <person name="Putnam N.H."/>
            <person name="West C.M."/>
            <person name="Loomis W.F."/>
            <person name="Chisholm R.L."/>
            <person name="Shaulsky G."/>
            <person name="Strassmann J.E."/>
            <person name="Queller D.C."/>
            <person name="Kuspa A."/>
            <person name="Grigoriev I.V."/>
        </authorList>
    </citation>
    <scope>NUCLEOTIDE SEQUENCE [LARGE SCALE GENOMIC DNA]</scope>
    <source>
        <strain evidence="11">QSDP1</strain>
    </source>
</reference>
<feature type="domain" description="SH3" evidence="8">
    <location>
        <begin position="341"/>
        <end position="402"/>
    </location>
</feature>
<feature type="compositionally biased region" description="Polar residues" evidence="7">
    <location>
        <begin position="228"/>
        <end position="237"/>
    </location>
</feature>
<dbReference type="Pfam" id="PF04960">
    <property type="entry name" value="Glutaminase"/>
    <property type="match status" value="1"/>
</dbReference>
<feature type="compositionally biased region" description="Basic and acidic residues" evidence="7">
    <location>
        <begin position="440"/>
        <end position="457"/>
    </location>
</feature>
<dbReference type="InterPro" id="IPR001452">
    <property type="entry name" value="SH3_domain"/>
</dbReference>
<dbReference type="PANTHER" id="PTHR14167">
    <property type="entry name" value="SH3 DOMAIN-CONTAINING"/>
    <property type="match status" value="1"/>
</dbReference>
<evidence type="ECO:0000256" key="5">
    <source>
        <dbReference type="ARBA" id="ARBA00049534"/>
    </source>
</evidence>
<dbReference type="Proteomes" id="UP000001064">
    <property type="component" value="Unassembled WGS sequence"/>
</dbReference>
<evidence type="ECO:0000259" key="8">
    <source>
        <dbReference type="PROSITE" id="PS50002"/>
    </source>
</evidence>
<dbReference type="SUPFAM" id="SSF56601">
    <property type="entry name" value="beta-lactamase/transpeptidase-like"/>
    <property type="match status" value="1"/>
</dbReference>
<evidence type="ECO:0000256" key="6">
    <source>
        <dbReference type="PROSITE-ProRule" id="PRU00192"/>
    </source>
</evidence>
<feature type="compositionally biased region" description="Pro residues" evidence="7">
    <location>
        <begin position="552"/>
        <end position="563"/>
    </location>
</feature>
<dbReference type="Pfam" id="PF00018">
    <property type="entry name" value="SH3_1"/>
    <property type="match status" value="2"/>
</dbReference>
<proteinExistence type="inferred from homology"/>
<evidence type="ECO:0000313" key="11">
    <source>
        <dbReference type="Proteomes" id="UP000001064"/>
    </source>
</evidence>
<feature type="compositionally biased region" description="Polar residues" evidence="7">
    <location>
        <begin position="618"/>
        <end position="631"/>
    </location>
</feature>
<feature type="compositionally biased region" description="Basic and acidic residues" evidence="7">
    <location>
        <begin position="479"/>
        <end position="489"/>
    </location>
</feature>
<dbReference type="InterPro" id="IPR012338">
    <property type="entry name" value="Beta-lactam/transpept-like"/>
</dbReference>
<dbReference type="GO" id="GO:0006541">
    <property type="term" value="P:glutamine metabolic process"/>
    <property type="evidence" value="ECO:0007669"/>
    <property type="project" value="InterPro"/>
</dbReference>
<comment type="catalytic activity">
    <reaction evidence="5">
        <text>L-glutamine + H2O = L-glutamate + NH4(+)</text>
        <dbReference type="Rhea" id="RHEA:15889"/>
        <dbReference type="ChEBI" id="CHEBI:15377"/>
        <dbReference type="ChEBI" id="CHEBI:28938"/>
        <dbReference type="ChEBI" id="CHEBI:29985"/>
        <dbReference type="ChEBI" id="CHEBI:58359"/>
        <dbReference type="EC" id="3.5.1.2"/>
    </reaction>
</comment>
<feature type="compositionally biased region" description="Polar residues" evidence="7">
    <location>
        <begin position="679"/>
        <end position="690"/>
    </location>
</feature>
<dbReference type="EC" id="3.5.1.2" evidence="2"/>
<dbReference type="SMART" id="SM00326">
    <property type="entry name" value="SH3"/>
    <property type="match status" value="2"/>
</dbReference>
<feature type="compositionally biased region" description="Polar residues" evidence="7">
    <location>
        <begin position="795"/>
        <end position="810"/>
    </location>
</feature>
<feature type="compositionally biased region" description="Acidic residues" evidence="7">
    <location>
        <begin position="503"/>
        <end position="517"/>
    </location>
</feature>
<evidence type="ECO:0000256" key="3">
    <source>
        <dbReference type="ARBA" id="ARBA00022443"/>
    </source>
</evidence>
<feature type="domain" description="SH3" evidence="8">
    <location>
        <begin position="87"/>
        <end position="146"/>
    </location>
</feature>
<feature type="region of interest" description="Disordered" evidence="7">
    <location>
        <begin position="403"/>
        <end position="811"/>
    </location>
</feature>
<feature type="compositionally biased region" description="Low complexity" evidence="7">
    <location>
        <begin position="586"/>
        <end position="605"/>
    </location>
</feature>
<feature type="compositionally biased region" description="Basic and acidic residues" evidence="7">
    <location>
        <begin position="297"/>
        <end position="312"/>
    </location>
</feature>
<dbReference type="PRINTS" id="PR00452">
    <property type="entry name" value="SH3DOMAIN"/>
</dbReference>
<dbReference type="KEGG" id="dpp:DICPUDRAFT_86165"/>
<dbReference type="STRING" id="5786.F0Z9Y7"/>
<dbReference type="FunCoup" id="F0Z9Y7">
    <property type="interactions" value="743"/>
</dbReference>
<keyword evidence="3 6" id="KW-0728">SH3 domain</keyword>
<sequence length="1123" mass="122207">MYKWYQSNNIVYISFNIPENVTKQDIQADISSSSISLGVKGYGLNCEGSLYLNIKSSKWAIKDGSVQVQMDKQSPGKWSQLLSVVNESNPKAIVLFDYEATADEELSLLPHEVINIISKDDSGWWEGSKINLNGVFPSNFVTEFPSDYQPPEDTELSNEVAKEDPISGVSRVGINIMGGMGSLGNMDELKNKLRKTAAYNAQELEEAISKEESNANSGGNPGFVAVQPSKSGGTRPQNRVLLNRSSQQINEPINPIQPVQPVQPTTTTTTTPAPTVQLKPVSKKEKETPVIPATTSKESHSTNKESGKEESTTKSLTSLFKKPLKTIHAISALTGSNSSEEKKIKAKVLFDFETKEPNELSLKKGDIIVILAKDPSGWWQGINQSSRAQGWFSNTFVEEIKEPEKAVKSTKTPEKSEKPEKIEKPKLSKPKKPAATPGTVEDKLQSLDETPKLESVKRVGAARNRKPPSRVRASYLLSDEEKTEREKLKQSFYSHIVQHNRDEELEEELAQENEEEQSVTAPPQLTGDKPSKPPPPKRNYAGPETTPSTAPSKPPSKPAPKPPVAERAPTSFSSSDGYESVSPPVTQDDLSNSSDSLQTSVSKPPQKSPPPIARKAPNPQTDQTAAPTNEVNFKANLKPPPRSTSPISTSQEIEKPSDASTTPTPFGLKKVPKPVAIQTPPSEGSTTNTAPKPPPSPENSGVKPAPISRPPLKKAPLNKSDETTIQSPPQTTTSPTQSSPPNLSKPKVVPRAPPSTSPNSLSTPSSPPLSSSNSSIGSAGPPPLASPSAAHKRNPSNPLTSPPATASTKTKPLEFSQVCQEIANICSEIEENSNNSQEPSTFKHIYPPLPESFLSIAVCSVDGQFWGNDDAVNDQQIPMFQAIYPFLYSILCEEIGIEEVSKYIDDEIKDESDAKPVNDQKKPHNPFTLAGHLVTSHLFTTKYPNAVTRIYQFLSILQQLVNSNNVSCDMISYLSQKSDSSDELLVAHLLKSSNLIKQSEEVLEFFYQLNSIQLNSKQISLLAATLASGGICPFSPQLKLAPQNIISKTNETIKKCDTILSSQIESLSPKIIPVISDSGILMLIIPKLMGITIVSPCIFNSSSNLSLNDNHIEFIKKLNNILK</sequence>
<dbReference type="PROSITE" id="PS51203">
    <property type="entry name" value="CS"/>
    <property type="match status" value="1"/>
</dbReference>
<dbReference type="Gene3D" id="3.40.710.10">
    <property type="entry name" value="DD-peptidase/beta-lactamase superfamily"/>
    <property type="match status" value="1"/>
</dbReference>
<dbReference type="SUPFAM" id="SSF49764">
    <property type="entry name" value="HSP20-like chaperones"/>
    <property type="match status" value="1"/>
</dbReference>
<dbReference type="InterPro" id="IPR036028">
    <property type="entry name" value="SH3-like_dom_sf"/>
</dbReference>
<dbReference type="VEuPathDB" id="AmoebaDB:DICPUDRAFT_86165"/>
<dbReference type="PROSITE" id="PS50002">
    <property type="entry name" value="SH3"/>
    <property type="match status" value="2"/>
</dbReference>
<evidence type="ECO:0000256" key="1">
    <source>
        <dbReference type="ARBA" id="ARBA00011076"/>
    </source>
</evidence>